<reference evidence="14" key="2">
    <citation type="submission" date="2021-09" db="EMBL/GenBank/DDBJ databases">
        <authorList>
            <person name="Jia N."/>
            <person name="Wang J."/>
            <person name="Shi W."/>
            <person name="Du L."/>
            <person name="Sun Y."/>
            <person name="Zhan W."/>
            <person name="Jiang J."/>
            <person name="Wang Q."/>
            <person name="Zhang B."/>
            <person name="Ji P."/>
            <person name="Sakyi L.B."/>
            <person name="Cui X."/>
            <person name="Yuan T."/>
            <person name="Jiang B."/>
            <person name="Yang W."/>
            <person name="Lam T.T.-Y."/>
            <person name="Chang Q."/>
            <person name="Ding S."/>
            <person name="Wang X."/>
            <person name="Zhu J."/>
            <person name="Ruan X."/>
            <person name="Zhao L."/>
            <person name="Wei J."/>
            <person name="Que T."/>
            <person name="Du C."/>
            <person name="Cheng J."/>
            <person name="Dai P."/>
            <person name="Han X."/>
            <person name="Huang E."/>
            <person name="Gao Y."/>
            <person name="Liu J."/>
            <person name="Shao H."/>
            <person name="Ye R."/>
            <person name="Li L."/>
            <person name="Wei W."/>
            <person name="Wang X."/>
            <person name="Wang C."/>
            <person name="Huo Q."/>
            <person name="Li W."/>
            <person name="Guo W."/>
            <person name="Chen H."/>
            <person name="Chen S."/>
            <person name="Zhou L."/>
            <person name="Zhou L."/>
            <person name="Ni X."/>
            <person name="Tian J."/>
            <person name="Zhou Y."/>
            <person name="Sheng Y."/>
            <person name="Liu T."/>
            <person name="Pan Y."/>
            <person name="Xia L."/>
            <person name="Li J."/>
            <person name="Zhao F."/>
            <person name="Cao W."/>
        </authorList>
    </citation>
    <scope>NUCLEOTIDE SEQUENCE</scope>
    <source>
        <strain evidence="14">Rmic-2018</strain>
        <tissue evidence="14">Larvae</tissue>
    </source>
</reference>
<dbReference type="Pfam" id="PF03184">
    <property type="entry name" value="DDE_1"/>
    <property type="match status" value="1"/>
</dbReference>
<evidence type="ECO:0000256" key="4">
    <source>
        <dbReference type="ARBA" id="ARBA00022989"/>
    </source>
</evidence>
<dbReference type="GO" id="GO:0016020">
    <property type="term" value="C:membrane"/>
    <property type="evidence" value="ECO:0007669"/>
    <property type="project" value="UniProtKB-SubCell"/>
</dbReference>
<dbReference type="Pfam" id="PF03221">
    <property type="entry name" value="HTH_Tnp_Tc5"/>
    <property type="match status" value="1"/>
</dbReference>
<dbReference type="Gene3D" id="1.20.1640.10">
    <property type="entry name" value="Multidrug efflux transporter AcrB transmembrane domain"/>
    <property type="match status" value="1"/>
</dbReference>
<feature type="transmembrane region" description="Helical" evidence="11">
    <location>
        <begin position="388"/>
        <end position="408"/>
    </location>
</feature>
<evidence type="ECO:0000259" key="12">
    <source>
        <dbReference type="PROSITE" id="PS50156"/>
    </source>
</evidence>
<dbReference type="VEuPathDB" id="VectorBase:LOC119185356"/>
<dbReference type="Gene3D" id="1.10.10.60">
    <property type="entry name" value="Homeodomain-like"/>
    <property type="match status" value="2"/>
</dbReference>
<dbReference type="InterPro" id="IPR009057">
    <property type="entry name" value="Homeodomain-like_sf"/>
</dbReference>
<proteinExistence type="inferred from homology"/>
<feature type="domain" description="SSD" evidence="12">
    <location>
        <begin position="313"/>
        <end position="445"/>
    </location>
</feature>
<dbReference type="InterPro" id="IPR007889">
    <property type="entry name" value="HTH_Psq"/>
</dbReference>
<feature type="transmembrane region" description="Helical" evidence="11">
    <location>
        <begin position="420"/>
        <end position="446"/>
    </location>
</feature>
<feature type="domain" description="HTH CENPB-type" evidence="13">
    <location>
        <begin position="718"/>
        <end position="789"/>
    </location>
</feature>
<dbReference type="PANTHER" id="PTHR45951:SF3">
    <property type="entry name" value="PROTEIN DISPATCHED"/>
    <property type="match status" value="1"/>
</dbReference>
<evidence type="ECO:0000313" key="15">
    <source>
        <dbReference type="Proteomes" id="UP000821866"/>
    </source>
</evidence>
<keyword evidence="5" id="KW-0238">DNA-binding</keyword>
<keyword evidence="7" id="KW-0325">Glycoprotein</keyword>
<keyword evidence="15" id="KW-1185">Reference proteome</keyword>
<dbReference type="Pfam" id="PF02460">
    <property type="entry name" value="Patched"/>
    <property type="match status" value="1"/>
</dbReference>
<sequence length="938" mass="104977">MLSMYPEPQDVTKKPRTAMTAPPVVGASSPTPPSVLPSANDGEWKSSKLSLSRLSAPNHGHVVFGPAVLGANLFTLEALLSICRTDLGVLRRPDSLRPICERVSPHRCCTSWSIPHFITLLPNRSSCMNITATDVQKVLKRLEACAPHYHSMKLSHDCASGARLCRGVPAECIEYNAVYTILHYLADVDFLAPVDNRGDGSDELIDDWDGGGSRQNDSSSAQSGQGRLVREPHLSYTSVFLPLGQSTMAMAYFKDLEDFRYKTSPSFTVQVVGMELGLKHALFDEYLLHDTVYVALAGVTVLAAMWAYTQSFLVTAVTCMAVVFSLGTAYFLYTTVFRISFFPFMNVLTLTIAIGIGADDAFIYCKTWGAAKAEKNSGTLVKLVRDTLHHACLSMLVTSVTTAAAFFASCVSNITAVRCFGLFAGTAVLASFFFTVTWLPAALIVAEKWCSSTCCLCVPPFGVYLPRLKRFWCCAPVCAALWRLHHSLSEAARVFYDKLLPCIVIRLRWFWLSSRSPWWQPAERWPSLSTPRLRLPESPEFQVLSASHLFERYDLDLKERFWFEKARNRDPFHRLPIRIIWGVLPVDTGDYLNPSNKGTVVFDPTFDVADPASQEWLLSFCKRLRAQSFHRSALGVLFSGCFIETLKSWMERRCVDSFKQRQNLPFAAKLEIINWVERGEKKSDVPAAYKIPRSTLRTILKNKADIRAKSDKRPGARGTRRVRAAVYEDVEAAVYKWFVDVRSRNIPVSGLMIEQKSKNLAFLLGRNDFQGSSGWLQRFKEQHDIVGKAVTGENRAADLDSVKNSSRKTGKISQQNIESKISSMQMKPLYFGKCCQIRHLSCRGDKTSGNKANKARVFVLLAANLDGSKKLRPLVIRKSTAPWSFPSALSLPVTYRANSKAWMTGELFSRWLSSWDDIGRRKSQGVPARGQLFIAPLQ</sequence>
<dbReference type="AlphaFoldDB" id="A0A9J6CZX8"/>
<dbReference type="InterPro" id="IPR006600">
    <property type="entry name" value="HTH_CenpB_DNA-bd_dom"/>
</dbReference>
<evidence type="ECO:0000256" key="11">
    <source>
        <dbReference type="SAM" id="Phobius"/>
    </source>
</evidence>
<dbReference type="VEuPathDB" id="VectorBase:LOC119185202"/>
<dbReference type="InterPro" id="IPR004875">
    <property type="entry name" value="DDE_SF_endonuclease_dom"/>
</dbReference>
<dbReference type="EMBL" id="JABSTU010004076">
    <property type="protein sequence ID" value="KAH7964266.1"/>
    <property type="molecule type" value="Genomic_DNA"/>
</dbReference>
<keyword evidence="4 11" id="KW-1133">Transmembrane helix</keyword>
<comment type="caution">
    <text evidence="14">The sequence shown here is derived from an EMBL/GenBank/DDBJ whole genome shotgun (WGS) entry which is preliminary data.</text>
</comment>
<dbReference type="Pfam" id="PF04218">
    <property type="entry name" value="CENP-B_N"/>
    <property type="match status" value="1"/>
</dbReference>
<evidence type="ECO:0000256" key="7">
    <source>
        <dbReference type="ARBA" id="ARBA00023180"/>
    </source>
</evidence>
<evidence type="ECO:0000256" key="10">
    <source>
        <dbReference type="SAM" id="MobiDB-lite"/>
    </source>
</evidence>
<dbReference type="InterPro" id="IPR003392">
    <property type="entry name" value="PTHD_SSD"/>
</dbReference>
<dbReference type="PROSITE" id="PS51253">
    <property type="entry name" value="HTH_CENPB"/>
    <property type="match status" value="1"/>
</dbReference>
<dbReference type="InterPro" id="IPR000731">
    <property type="entry name" value="SSD"/>
</dbReference>
<dbReference type="SUPFAM" id="SSF46689">
    <property type="entry name" value="Homeodomain-like"/>
    <property type="match status" value="2"/>
</dbReference>
<feature type="transmembrane region" description="Helical" evidence="11">
    <location>
        <begin position="286"/>
        <end position="306"/>
    </location>
</feature>
<evidence type="ECO:0000256" key="3">
    <source>
        <dbReference type="ARBA" id="ARBA00022692"/>
    </source>
</evidence>
<evidence type="ECO:0000256" key="8">
    <source>
        <dbReference type="ARBA" id="ARBA00023242"/>
    </source>
</evidence>
<dbReference type="SUPFAM" id="SSF82866">
    <property type="entry name" value="Multidrug efflux transporter AcrB transmembrane domain"/>
    <property type="match status" value="1"/>
</dbReference>
<dbReference type="GO" id="GO:0005634">
    <property type="term" value="C:nucleus"/>
    <property type="evidence" value="ECO:0007669"/>
    <property type="project" value="UniProtKB-SubCell"/>
</dbReference>
<comment type="subcellular location">
    <subcellularLocation>
        <location evidence="2">Membrane</location>
        <topology evidence="2">Multi-pass membrane protein</topology>
    </subcellularLocation>
    <subcellularLocation>
        <location evidence="1">Nucleus</location>
    </subcellularLocation>
</comment>
<organism evidence="14 15">
    <name type="scientific">Rhipicephalus microplus</name>
    <name type="common">Cattle tick</name>
    <name type="synonym">Boophilus microplus</name>
    <dbReference type="NCBI Taxonomy" id="6941"/>
    <lineage>
        <taxon>Eukaryota</taxon>
        <taxon>Metazoa</taxon>
        <taxon>Ecdysozoa</taxon>
        <taxon>Arthropoda</taxon>
        <taxon>Chelicerata</taxon>
        <taxon>Arachnida</taxon>
        <taxon>Acari</taxon>
        <taxon>Parasitiformes</taxon>
        <taxon>Ixodida</taxon>
        <taxon>Ixodoidea</taxon>
        <taxon>Ixodidae</taxon>
        <taxon>Rhipicephalinae</taxon>
        <taxon>Rhipicephalus</taxon>
        <taxon>Boophilus</taxon>
    </lineage>
</organism>
<dbReference type="SMART" id="SM00674">
    <property type="entry name" value="CENPB"/>
    <property type="match status" value="1"/>
</dbReference>
<dbReference type="Proteomes" id="UP000821866">
    <property type="component" value="Unassembled WGS sequence"/>
</dbReference>
<dbReference type="GO" id="GO:0022857">
    <property type="term" value="F:transmembrane transporter activity"/>
    <property type="evidence" value="ECO:0007669"/>
    <property type="project" value="TreeGrafter"/>
</dbReference>
<protein>
    <submittedName>
        <fullName evidence="14">Uncharacterized protein</fullName>
    </submittedName>
</protein>
<feature type="region of interest" description="Disordered" evidence="10">
    <location>
        <begin position="1"/>
        <end position="41"/>
    </location>
</feature>
<dbReference type="GO" id="GO:0003677">
    <property type="term" value="F:DNA binding"/>
    <property type="evidence" value="ECO:0007669"/>
    <property type="project" value="UniProtKB-KW"/>
</dbReference>
<feature type="region of interest" description="Disordered" evidence="10">
    <location>
        <begin position="202"/>
        <end position="227"/>
    </location>
</feature>
<keyword evidence="8" id="KW-0539">Nucleus</keyword>
<comment type="similarity">
    <text evidence="9">Belongs to the dispatched family.</text>
</comment>
<evidence type="ECO:0000256" key="9">
    <source>
        <dbReference type="ARBA" id="ARBA00038046"/>
    </source>
</evidence>
<name>A0A9J6CZX8_RHIMP</name>
<dbReference type="InterPro" id="IPR052081">
    <property type="entry name" value="Dispatched_Hh_regulator"/>
</dbReference>
<evidence type="ECO:0000256" key="5">
    <source>
        <dbReference type="ARBA" id="ARBA00023125"/>
    </source>
</evidence>
<dbReference type="PANTHER" id="PTHR45951">
    <property type="entry name" value="PROTEIN DISPATCHED-RELATED"/>
    <property type="match status" value="1"/>
</dbReference>
<evidence type="ECO:0000313" key="14">
    <source>
        <dbReference type="EMBL" id="KAH7964266.1"/>
    </source>
</evidence>
<reference evidence="14" key="1">
    <citation type="journal article" date="2020" name="Cell">
        <title>Large-Scale Comparative Analyses of Tick Genomes Elucidate Their Genetic Diversity and Vector Capacities.</title>
        <authorList>
            <consortium name="Tick Genome and Microbiome Consortium (TIGMIC)"/>
            <person name="Jia N."/>
            <person name="Wang J."/>
            <person name="Shi W."/>
            <person name="Du L."/>
            <person name="Sun Y."/>
            <person name="Zhan W."/>
            <person name="Jiang J.F."/>
            <person name="Wang Q."/>
            <person name="Zhang B."/>
            <person name="Ji P."/>
            <person name="Bell-Sakyi L."/>
            <person name="Cui X.M."/>
            <person name="Yuan T.T."/>
            <person name="Jiang B.G."/>
            <person name="Yang W.F."/>
            <person name="Lam T.T."/>
            <person name="Chang Q.C."/>
            <person name="Ding S.J."/>
            <person name="Wang X.J."/>
            <person name="Zhu J.G."/>
            <person name="Ruan X.D."/>
            <person name="Zhao L."/>
            <person name="Wei J.T."/>
            <person name="Ye R.Z."/>
            <person name="Que T.C."/>
            <person name="Du C.H."/>
            <person name="Zhou Y.H."/>
            <person name="Cheng J.X."/>
            <person name="Dai P.F."/>
            <person name="Guo W.B."/>
            <person name="Han X.H."/>
            <person name="Huang E.J."/>
            <person name="Li L.F."/>
            <person name="Wei W."/>
            <person name="Gao Y.C."/>
            <person name="Liu J.Z."/>
            <person name="Shao H.Z."/>
            <person name="Wang X."/>
            <person name="Wang C.C."/>
            <person name="Yang T.C."/>
            <person name="Huo Q.B."/>
            <person name="Li W."/>
            <person name="Chen H.Y."/>
            <person name="Chen S.E."/>
            <person name="Zhou L.G."/>
            <person name="Ni X.B."/>
            <person name="Tian J.H."/>
            <person name="Sheng Y."/>
            <person name="Liu T."/>
            <person name="Pan Y.S."/>
            <person name="Xia L.Y."/>
            <person name="Li J."/>
            <person name="Zhao F."/>
            <person name="Cao W.C."/>
        </authorList>
    </citation>
    <scope>NUCLEOTIDE SEQUENCE</scope>
    <source>
        <strain evidence="14">Rmic-2018</strain>
    </source>
</reference>
<feature type="transmembrane region" description="Helical" evidence="11">
    <location>
        <begin position="340"/>
        <end position="358"/>
    </location>
</feature>
<accession>A0A9J6CZX8</accession>
<feature type="transmembrane region" description="Helical" evidence="11">
    <location>
        <begin position="312"/>
        <end position="333"/>
    </location>
</feature>
<evidence type="ECO:0000256" key="2">
    <source>
        <dbReference type="ARBA" id="ARBA00004141"/>
    </source>
</evidence>
<keyword evidence="6 11" id="KW-0472">Membrane</keyword>
<dbReference type="PROSITE" id="PS50156">
    <property type="entry name" value="SSD"/>
    <property type="match status" value="1"/>
</dbReference>
<gene>
    <name evidence="14" type="ORF">HPB51_027495</name>
</gene>
<evidence type="ECO:0000256" key="6">
    <source>
        <dbReference type="ARBA" id="ARBA00023136"/>
    </source>
</evidence>
<feature type="compositionally biased region" description="Polar residues" evidence="10">
    <location>
        <begin position="214"/>
        <end position="225"/>
    </location>
</feature>
<evidence type="ECO:0000256" key="1">
    <source>
        <dbReference type="ARBA" id="ARBA00004123"/>
    </source>
</evidence>
<dbReference type="GO" id="GO:0007224">
    <property type="term" value="P:smoothened signaling pathway"/>
    <property type="evidence" value="ECO:0007669"/>
    <property type="project" value="TreeGrafter"/>
</dbReference>
<evidence type="ECO:0000259" key="13">
    <source>
        <dbReference type="PROSITE" id="PS51253"/>
    </source>
</evidence>
<keyword evidence="3 11" id="KW-0812">Transmembrane</keyword>